<keyword evidence="2" id="KW-1185">Reference proteome</keyword>
<dbReference type="PATRIC" id="fig|279058.18.peg.4522"/>
<dbReference type="Proteomes" id="UP000071778">
    <property type="component" value="Chromosome"/>
</dbReference>
<dbReference type="InterPro" id="IPR021728">
    <property type="entry name" value="DUF3300"/>
</dbReference>
<dbReference type="EMBL" id="CP013235">
    <property type="protein sequence ID" value="AMP12250.1"/>
    <property type="molecule type" value="Genomic_DNA"/>
</dbReference>
<proteinExistence type="predicted"/>
<evidence type="ECO:0008006" key="3">
    <source>
        <dbReference type="Google" id="ProtNLM"/>
    </source>
</evidence>
<dbReference type="RefSeq" id="WP_061537510.1">
    <property type="nucleotide sequence ID" value="NZ_CP013235.1"/>
</dbReference>
<dbReference type="AlphaFoldDB" id="A0A127QQ37"/>
<sequence length="290" mass="30868">MPPTADQLYQLVGPIALFPDKLLAQVLAASSYPDQITAADNWLAQNKNLKGGQLQDAINQQPWDVSVKGVAQFPSVLDQMAHNIPWTSALGDAYVNDPTDVMNAIQVMRQRAASSGNLKNNQRQRIAVAPRVQPAPPANYALPPGEPLVYAGPEVIPPPPETIVIEPAEPDVVYVPDYNPSVVYGEPLPVYPGYYYQPPPAYYPPGEIVTAGVITFGVGIAVGALIGHHDWGWNSWGVHWGGPGAAATGAAMAMAAAVVGTGRRWCTTTTRMCRAPPPSSTGLPTTTTTR</sequence>
<evidence type="ECO:0000313" key="1">
    <source>
        <dbReference type="EMBL" id="AMP12250.1"/>
    </source>
</evidence>
<dbReference type="PANTHER" id="PTHR40269:SF1">
    <property type="entry name" value="OUTER MEMBRANE PROTEIN"/>
    <property type="match status" value="1"/>
</dbReference>
<accession>A0A127QQ37</accession>
<gene>
    <name evidence="1" type="ORF">CAter282_4593</name>
</gene>
<organism evidence="1 2">
    <name type="scientific">Collimonas arenae</name>
    <dbReference type="NCBI Taxonomy" id="279058"/>
    <lineage>
        <taxon>Bacteria</taxon>
        <taxon>Pseudomonadati</taxon>
        <taxon>Pseudomonadota</taxon>
        <taxon>Betaproteobacteria</taxon>
        <taxon>Burkholderiales</taxon>
        <taxon>Oxalobacteraceae</taxon>
        <taxon>Collimonas</taxon>
    </lineage>
</organism>
<name>A0A127QQ37_9BURK</name>
<evidence type="ECO:0000313" key="2">
    <source>
        <dbReference type="Proteomes" id="UP000071778"/>
    </source>
</evidence>
<dbReference type="Pfam" id="PF11737">
    <property type="entry name" value="DUF3300"/>
    <property type="match status" value="1"/>
</dbReference>
<reference evidence="1 2" key="1">
    <citation type="submission" date="2015-11" db="EMBL/GenBank/DDBJ databases">
        <title>Exploring the genomic traits of fungus-feeding bacterial genus Collimonas.</title>
        <authorList>
            <person name="Song C."/>
            <person name="Schmidt R."/>
            <person name="de Jager V."/>
            <person name="Krzyzanowska D."/>
            <person name="Jongedijk E."/>
            <person name="Cankar K."/>
            <person name="Beekwilder J."/>
            <person name="van Veen A."/>
            <person name="de Boer W."/>
            <person name="van Veen J.A."/>
            <person name="Garbeva P."/>
        </authorList>
    </citation>
    <scope>NUCLEOTIDE SEQUENCE [LARGE SCALE GENOMIC DNA]</scope>
    <source>
        <strain evidence="1 2">Ter282</strain>
    </source>
</reference>
<dbReference type="PANTHER" id="PTHR40269">
    <property type="entry name" value="OUTER MEMBRANE PROTEIN-RELATED"/>
    <property type="match status" value="1"/>
</dbReference>
<protein>
    <recommendedName>
        <fullName evidence="3">DUF3300 domain-containing protein</fullName>
    </recommendedName>
</protein>